<sequence length="91" mass="9987">MVEVAERGDLCAALLLVQCRTQVEHVDLVLDVEAGGGLVPQQRGLLGRRRRDPHALPLPAGQLVDVPVGEFGDTRLPHRLQRQGRAAIRRP</sequence>
<comment type="caution">
    <text evidence="1">The sequence shown here is derived from an EMBL/GenBank/DDBJ whole genome shotgun (WGS) entry which is preliminary data.</text>
</comment>
<dbReference type="EMBL" id="JAFFZS010000023">
    <property type="protein sequence ID" value="MBN0047275.1"/>
    <property type="molecule type" value="Genomic_DNA"/>
</dbReference>
<evidence type="ECO:0000313" key="2">
    <source>
        <dbReference type="Proteomes" id="UP000788262"/>
    </source>
</evidence>
<evidence type="ECO:0008006" key="3">
    <source>
        <dbReference type="Google" id="ProtNLM"/>
    </source>
</evidence>
<protein>
    <recommendedName>
        <fullName evidence="3">Secreted protein</fullName>
    </recommendedName>
</protein>
<accession>A0ABS2VVV6</accession>
<proteinExistence type="predicted"/>
<name>A0ABS2VVV6_STRAS</name>
<reference evidence="1 2" key="1">
    <citation type="submission" date="2021-02" db="EMBL/GenBank/DDBJ databases">
        <title>Whole genome sequencing of Streptomyces actuosus VRA1.</title>
        <authorList>
            <person name="Sen G."/>
            <person name="Sen A."/>
        </authorList>
    </citation>
    <scope>NUCLEOTIDE SEQUENCE [LARGE SCALE GENOMIC DNA]</scope>
    <source>
        <strain evidence="1 2">VRA1</strain>
    </source>
</reference>
<evidence type="ECO:0000313" key="1">
    <source>
        <dbReference type="EMBL" id="MBN0047275.1"/>
    </source>
</evidence>
<organism evidence="1 2">
    <name type="scientific">Streptomyces actuosus</name>
    <dbReference type="NCBI Taxonomy" id="1885"/>
    <lineage>
        <taxon>Bacteria</taxon>
        <taxon>Bacillati</taxon>
        <taxon>Actinomycetota</taxon>
        <taxon>Actinomycetes</taxon>
        <taxon>Kitasatosporales</taxon>
        <taxon>Streptomycetaceae</taxon>
        <taxon>Streptomyces</taxon>
    </lineage>
</organism>
<dbReference type="Proteomes" id="UP000788262">
    <property type="component" value="Unassembled WGS sequence"/>
</dbReference>
<gene>
    <name evidence="1" type="ORF">JS756_24835</name>
</gene>
<keyword evidence="2" id="KW-1185">Reference proteome</keyword>